<organism evidence="2">
    <name type="scientific">viral metagenome</name>
    <dbReference type="NCBI Taxonomy" id="1070528"/>
    <lineage>
        <taxon>unclassified sequences</taxon>
        <taxon>metagenomes</taxon>
        <taxon>organismal metagenomes</taxon>
    </lineage>
</organism>
<dbReference type="Gene3D" id="3.30.470.20">
    <property type="entry name" value="ATP-grasp fold, B domain"/>
    <property type="match status" value="1"/>
</dbReference>
<dbReference type="PROSITE" id="PS51186">
    <property type="entry name" value="GNAT"/>
    <property type="match status" value="1"/>
</dbReference>
<dbReference type="Gene3D" id="3.40.630.30">
    <property type="match status" value="1"/>
</dbReference>
<protein>
    <recommendedName>
        <fullName evidence="1">N-acetyltransferase domain-containing protein</fullName>
    </recommendedName>
</protein>
<dbReference type="AlphaFoldDB" id="A0A6C0I1T0"/>
<feature type="domain" description="N-acetyltransferase" evidence="1">
    <location>
        <begin position="400"/>
        <end position="565"/>
    </location>
</feature>
<dbReference type="InterPro" id="IPR016181">
    <property type="entry name" value="Acyl_CoA_acyltransferase"/>
</dbReference>
<reference evidence="2" key="1">
    <citation type="journal article" date="2020" name="Nature">
        <title>Giant virus diversity and host interactions through global metagenomics.</title>
        <authorList>
            <person name="Schulz F."/>
            <person name="Roux S."/>
            <person name="Paez-Espino D."/>
            <person name="Jungbluth S."/>
            <person name="Walsh D.A."/>
            <person name="Denef V.J."/>
            <person name="McMahon K.D."/>
            <person name="Konstantinidis K.T."/>
            <person name="Eloe-Fadrosh E.A."/>
            <person name="Kyrpides N.C."/>
            <person name="Woyke T."/>
        </authorList>
    </citation>
    <scope>NUCLEOTIDE SEQUENCE</scope>
    <source>
        <strain evidence="2">GVMAG-M-3300023184-186</strain>
    </source>
</reference>
<dbReference type="InterPro" id="IPR000182">
    <property type="entry name" value="GNAT_dom"/>
</dbReference>
<dbReference type="GO" id="GO:0016747">
    <property type="term" value="F:acyltransferase activity, transferring groups other than amino-acyl groups"/>
    <property type="evidence" value="ECO:0007669"/>
    <property type="project" value="InterPro"/>
</dbReference>
<proteinExistence type="predicted"/>
<dbReference type="EMBL" id="MN740067">
    <property type="protein sequence ID" value="QHT86375.1"/>
    <property type="molecule type" value="Genomic_DNA"/>
</dbReference>
<dbReference type="SUPFAM" id="SSF55729">
    <property type="entry name" value="Acyl-CoA N-acyltransferases (Nat)"/>
    <property type="match status" value="1"/>
</dbReference>
<sequence length="565" mass="64261">MFFLIVLVILVILIALLIVTICKRRHNSHPYDYIPPHKYYNENIDYSNFPEQYDLKTMAKYIGGNDSNKLTYFNSDINSNNFDIISHIQKQLIKNGWRIADVENGEFTNFSFSQRAISDENTSQKDLALCGEIANLGLEFSNKAKMKKHFEDKPYFPKWSPGKLLIEKNNQSIKISESSASTLSDKSTLSDADVIQEQYISNPLLYEGKKFNLQVYLAIYARGADASGADASGADASGADAFVQAIINPNYNMQVSALPYSNSDYDNTGIHISNLDKSQITPPDAEFLKKILTKDVKTQIYHIIHNCEEISKTIMKKNTNTLAEFELITLDLLIDDVSKVWLMDMHRTLERSQKDTLYFDWVLNGVILPNFGIVDGIWGINPQSKSAPALALPAVVNHQLGIRPLNLATEEDLINLAKIGSMPEVYTYISNKHPWDAAYIHDIYNNAVKYASMLRRDYYHWLIIYNKECVGYVGIRPFYGNFSPDECKDKLQKCCQIRWFISPHHRGNKLSTFAGKHVVHFFKSIFPNKTLFANIDKLNMASIKTATAIGFKITESTQKFNILSI</sequence>
<evidence type="ECO:0000313" key="2">
    <source>
        <dbReference type="EMBL" id="QHT86375.1"/>
    </source>
</evidence>
<accession>A0A6C0I1T0</accession>
<name>A0A6C0I1T0_9ZZZZ</name>
<evidence type="ECO:0000259" key="1">
    <source>
        <dbReference type="PROSITE" id="PS51186"/>
    </source>
</evidence>
<dbReference type="Pfam" id="PF13302">
    <property type="entry name" value="Acetyltransf_3"/>
    <property type="match status" value="1"/>
</dbReference>